<dbReference type="AlphaFoldDB" id="A0A1E5V770"/>
<dbReference type="Gene3D" id="1.20.1280.50">
    <property type="match status" value="1"/>
</dbReference>
<feature type="domain" description="F-box" evidence="2">
    <location>
        <begin position="30"/>
        <end position="81"/>
    </location>
</feature>
<dbReference type="InterPro" id="IPR055411">
    <property type="entry name" value="LRR_FXL15/At3g58940/PEG3-like"/>
</dbReference>
<dbReference type="STRING" id="888268.A0A1E5V770"/>
<dbReference type="Gene3D" id="3.80.10.10">
    <property type="entry name" value="Ribonuclease Inhibitor"/>
    <property type="match status" value="1"/>
</dbReference>
<dbReference type="OrthoDB" id="679628at2759"/>
<reference evidence="3 4" key="1">
    <citation type="submission" date="2016-09" db="EMBL/GenBank/DDBJ databases">
        <title>The draft genome of Dichanthelium oligosanthes: A C3 panicoid grass species.</title>
        <authorList>
            <person name="Studer A.J."/>
            <person name="Schnable J.C."/>
            <person name="Brutnell T.P."/>
        </authorList>
    </citation>
    <scope>NUCLEOTIDE SEQUENCE [LARGE SCALE GENOMIC DNA]</scope>
    <source>
        <strain evidence="4">cv. Kellogg 1175</strain>
        <tissue evidence="3">Leaf</tissue>
    </source>
</reference>
<sequence length="397" mass="44883">MLDETPTKKPRLCSAGDTSGGDAAAAAVPEDRLSALPDAMLHHVMSFLRAWEVARTCVLSRRWRHLWASAPCVDLRVWRLGRHRVPPEGFAKFVYRFLLERDASAPVDTLRLLSSPPCPVRDYSSPSCEDNGEYYSCNDVDMWIQAAIKRRVRVIQLNGHPKDESYTEFRRVNIVSCHLYHLMLSQSLLSDRTLRQLSSQCPSLEVLDLKDCSLRGREISSASLRSLTIVKCSIMEDLTIAAPNLRSLRCIKPYHRAPLFQNMGSIATATIMLDDSFLHVGYEYKYELIHETEHDEGSNSDCSPEDDPCYCSDSCSDASTCEYVEILTDREDEQCGDHSQGQDHCKHCKCDYGPYWIERGYGRRNRFDVDEILGGHNVLHSLLNATSLELLADAGEV</sequence>
<dbReference type="EMBL" id="LWDX02049002">
    <property type="protein sequence ID" value="OEL21016.1"/>
    <property type="molecule type" value="Genomic_DNA"/>
</dbReference>
<evidence type="ECO:0000259" key="2">
    <source>
        <dbReference type="PROSITE" id="PS50181"/>
    </source>
</evidence>
<proteinExistence type="predicted"/>
<dbReference type="PANTHER" id="PTHR34223:SF40">
    <property type="entry name" value="OS08G0197800 PROTEIN"/>
    <property type="match status" value="1"/>
</dbReference>
<gene>
    <name evidence="3" type="ORF">BAE44_0017966</name>
</gene>
<feature type="region of interest" description="Disordered" evidence="1">
    <location>
        <begin position="1"/>
        <end position="24"/>
    </location>
</feature>
<dbReference type="PANTHER" id="PTHR34223">
    <property type="entry name" value="OS11G0201299 PROTEIN"/>
    <property type="match status" value="1"/>
</dbReference>
<evidence type="ECO:0000313" key="3">
    <source>
        <dbReference type="EMBL" id="OEL21016.1"/>
    </source>
</evidence>
<dbReference type="CDD" id="cd22160">
    <property type="entry name" value="F-box_AtFBL13-like"/>
    <property type="match status" value="1"/>
</dbReference>
<dbReference type="Pfam" id="PF00646">
    <property type="entry name" value="F-box"/>
    <property type="match status" value="1"/>
</dbReference>
<dbReference type="InterPro" id="IPR036047">
    <property type="entry name" value="F-box-like_dom_sf"/>
</dbReference>
<keyword evidence="4" id="KW-1185">Reference proteome</keyword>
<dbReference type="PROSITE" id="PS50181">
    <property type="entry name" value="FBOX"/>
    <property type="match status" value="1"/>
</dbReference>
<organism evidence="3 4">
    <name type="scientific">Dichanthelium oligosanthes</name>
    <dbReference type="NCBI Taxonomy" id="888268"/>
    <lineage>
        <taxon>Eukaryota</taxon>
        <taxon>Viridiplantae</taxon>
        <taxon>Streptophyta</taxon>
        <taxon>Embryophyta</taxon>
        <taxon>Tracheophyta</taxon>
        <taxon>Spermatophyta</taxon>
        <taxon>Magnoliopsida</taxon>
        <taxon>Liliopsida</taxon>
        <taxon>Poales</taxon>
        <taxon>Poaceae</taxon>
        <taxon>PACMAD clade</taxon>
        <taxon>Panicoideae</taxon>
        <taxon>Panicodae</taxon>
        <taxon>Paniceae</taxon>
        <taxon>Dichantheliinae</taxon>
        <taxon>Dichanthelium</taxon>
    </lineage>
</organism>
<protein>
    <recommendedName>
        <fullName evidence="2">F-box domain-containing protein</fullName>
    </recommendedName>
</protein>
<dbReference type="InterPro" id="IPR032675">
    <property type="entry name" value="LRR_dom_sf"/>
</dbReference>
<dbReference type="SUPFAM" id="SSF81383">
    <property type="entry name" value="F-box domain"/>
    <property type="match status" value="1"/>
</dbReference>
<dbReference type="Pfam" id="PF24758">
    <property type="entry name" value="LRR_At5g56370"/>
    <property type="match status" value="1"/>
</dbReference>
<dbReference type="InterPro" id="IPR053197">
    <property type="entry name" value="F-box_SCFL_complex_component"/>
</dbReference>
<comment type="caution">
    <text evidence="3">The sequence shown here is derived from an EMBL/GenBank/DDBJ whole genome shotgun (WGS) entry which is preliminary data.</text>
</comment>
<dbReference type="SUPFAM" id="SSF52047">
    <property type="entry name" value="RNI-like"/>
    <property type="match status" value="1"/>
</dbReference>
<name>A0A1E5V770_9POAL</name>
<dbReference type="InterPro" id="IPR053781">
    <property type="entry name" value="F-box_AtFBL13-like"/>
</dbReference>
<feature type="compositionally biased region" description="Low complexity" evidence="1">
    <location>
        <begin position="14"/>
        <end position="24"/>
    </location>
</feature>
<accession>A0A1E5V770</accession>
<dbReference type="Proteomes" id="UP000095767">
    <property type="component" value="Unassembled WGS sequence"/>
</dbReference>
<evidence type="ECO:0000313" key="4">
    <source>
        <dbReference type="Proteomes" id="UP000095767"/>
    </source>
</evidence>
<dbReference type="InterPro" id="IPR001810">
    <property type="entry name" value="F-box_dom"/>
</dbReference>
<evidence type="ECO:0000256" key="1">
    <source>
        <dbReference type="SAM" id="MobiDB-lite"/>
    </source>
</evidence>